<dbReference type="PaxDb" id="572546-Arcpr_1611"/>
<dbReference type="STRING" id="572546.Arcpr_1611"/>
<evidence type="ECO:0008006" key="3">
    <source>
        <dbReference type="Google" id="ProtNLM"/>
    </source>
</evidence>
<organism evidence="1 2">
    <name type="scientific">Archaeoglobus profundus (strain DSM 5631 / JCM 9629 / NBRC 100127 / Av18)</name>
    <dbReference type="NCBI Taxonomy" id="572546"/>
    <lineage>
        <taxon>Archaea</taxon>
        <taxon>Methanobacteriati</taxon>
        <taxon>Methanobacteriota</taxon>
        <taxon>Archaeoglobi</taxon>
        <taxon>Archaeoglobales</taxon>
        <taxon>Archaeoglobaceae</taxon>
        <taxon>Archaeoglobus</taxon>
    </lineage>
</organism>
<evidence type="ECO:0000313" key="2">
    <source>
        <dbReference type="Proteomes" id="UP000001901"/>
    </source>
</evidence>
<dbReference type="EMBL" id="CP001857">
    <property type="protein sequence ID" value="ADB58657.1"/>
    <property type="molecule type" value="Genomic_DNA"/>
</dbReference>
<evidence type="ECO:0000313" key="1">
    <source>
        <dbReference type="EMBL" id="ADB58657.1"/>
    </source>
</evidence>
<dbReference type="RefSeq" id="WP_012940993.1">
    <property type="nucleotide sequence ID" value="NC_013741.1"/>
</dbReference>
<sequence>MRFRSLRAISQLMGKGVVATMRNGKYHDLIGREIVIRDSRNIVFAKAKIVAVFENLKVFRKLLWKYSGFESLEEWEKRARDLNGGKLPRYIVLLKLTEKLKTDPLCGFESAKELLKHTV</sequence>
<dbReference type="HOGENOM" id="CLU_2055939_0_0_2"/>
<dbReference type="AlphaFoldDB" id="D2REW3"/>
<dbReference type="GeneID" id="8740303"/>
<dbReference type="eggNOG" id="arCOG09893">
    <property type="taxonomic scope" value="Archaea"/>
</dbReference>
<accession>D2REW3</accession>
<proteinExistence type="predicted"/>
<gene>
    <name evidence="1" type="ordered locus">Arcpr_1611</name>
</gene>
<reference evidence="1 2" key="1">
    <citation type="journal article" date="2010" name="Stand. Genomic Sci.">
        <title>Complete genome sequence of Archaeoglobus profundus type strain (AV18).</title>
        <authorList>
            <person name="von Jan M."/>
            <person name="Lapidus A."/>
            <person name="Del Rio T.G."/>
            <person name="Copeland A."/>
            <person name="Tice H."/>
            <person name="Cheng J.F."/>
            <person name="Lucas S."/>
            <person name="Chen F."/>
            <person name="Nolan M."/>
            <person name="Goodwin L."/>
            <person name="Han C."/>
            <person name="Pitluck S."/>
            <person name="Liolios K."/>
            <person name="Ivanova N."/>
            <person name="Mavromatis K."/>
            <person name="Ovchinnikova G."/>
            <person name="Chertkov O."/>
            <person name="Pati A."/>
            <person name="Chen A."/>
            <person name="Palaniappan K."/>
            <person name="Land M."/>
            <person name="Hauser L."/>
            <person name="Chang Y.J."/>
            <person name="Jeffries C.D."/>
            <person name="Saunders E."/>
            <person name="Brettin T."/>
            <person name="Detter J.C."/>
            <person name="Chain P."/>
            <person name="Eichinger K."/>
            <person name="Huber H."/>
            <person name="Spring S."/>
            <person name="Rohde M."/>
            <person name="Goker M."/>
            <person name="Wirth R."/>
            <person name="Woyke T."/>
            <person name="Bristow J."/>
            <person name="Eisen J.A."/>
            <person name="Markowitz V."/>
            <person name="Hugenholtz P."/>
            <person name="Kyrpides N.C."/>
            <person name="Klenk H.P."/>
        </authorList>
    </citation>
    <scope>NUCLEOTIDE SEQUENCE [LARGE SCALE GENOMIC DNA]</scope>
    <source>
        <strain evidence="2">DSM 5631 / JCM 9629 / NBRC 100127 / Av18</strain>
    </source>
</reference>
<dbReference type="KEGG" id="apo:Arcpr_1611"/>
<keyword evidence="2" id="KW-1185">Reference proteome</keyword>
<protein>
    <recommendedName>
        <fullName evidence="3">ASCH domain-containing protein</fullName>
    </recommendedName>
</protein>
<dbReference type="Proteomes" id="UP000001901">
    <property type="component" value="Chromosome"/>
</dbReference>
<name>D2REW3_ARCPA</name>